<protein>
    <submittedName>
        <fullName evidence="8">MFS transporter</fullName>
    </submittedName>
</protein>
<comment type="caution">
    <text evidence="8">The sequence shown here is derived from an EMBL/GenBank/DDBJ whole genome shotgun (WGS) entry which is preliminary data.</text>
</comment>
<evidence type="ECO:0000256" key="5">
    <source>
        <dbReference type="ARBA" id="ARBA00023136"/>
    </source>
</evidence>
<dbReference type="Pfam" id="PF07690">
    <property type="entry name" value="MFS_1"/>
    <property type="match status" value="1"/>
</dbReference>
<sequence>MGVPTSTPFKFPYAGLFTLAVAIFLSVTIEMLPTGLLPEMSRELGVSESLIGLTVTVFAFTVVLTSTSLVALTRRFSRHTLVIAVLVVLAVSAVFTAVAPSYEWLVASRILGGLAHGLFWSVVGAYSAYLVPTEYIGRAVSITLGGGSLAFVLGVPLGTALGHAFGWRLSFGILAALIVVGAAFVYVFLPRVDNATASGRVSTATGGIEVLTKEHRLAAPPRRDHSVLAVVFVCIITATVMVGQYSFYTYFAPFFVRQVGIDEASVSGALFFYGIVGALSLVLVALWLGRRPRASLIVGMIGLFAAILTLALVPSYFPAAVAATVVWALTMGVLPPLLQTRLLHATSARIRDAASAFYTTAFNVGIGGGALVGAITLDTLGLEYLPFVYAGIVALALALVLISDAILGRRAANKH</sequence>
<dbReference type="InterPro" id="IPR011701">
    <property type="entry name" value="MFS"/>
</dbReference>
<keyword evidence="3 6" id="KW-0812">Transmembrane</keyword>
<dbReference type="EMBL" id="SISG01000001">
    <property type="protein sequence ID" value="TBN57726.1"/>
    <property type="molecule type" value="Genomic_DNA"/>
</dbReference>
<feature type="transmembrane region" description="Helical" evidence="6">
    <location>
        <begin position="319"/>
        <end position="343"/>
    </location>
</feature>
<feature type="transmembrane region" description="Helical" evidence="6">
    <location>
        <begin position="143"/>
        <end position="165"/>
    </location>
</feature>
<dbReference type="RefSeq" id="WP_130981837.1">
    <property type="nucleotide sequence ID" value="NZ_SISG01000001.1"/>
</dbReference>
<dbReference type="PANTHER" id="PTHR43124:SF5">
    <property type="entry name" value="PURINE RIBONUCLEOSIDE EFFLUX PUMP NEPI"/>
    <property type="match status" value="1"/>
</dbReference>
<evidence type="ECO:0000313" key="8">
    <source>
        <dbReference type="EMBL" id="TBN57726.1"/>
    </source>
</evidence>
<organism evidence="8 9">
    <name type="scientific">Glaciihabitans arcticus</name>
    <dbReference type="NCBI Taxonomy" id="2668039"/>
    <lineage>
        <taxon>Bacteria</taxon>
        <taxon>Bacillati</taxon>
        <taxon>Actinomycetota</taxon>
        <taxon>Actinomycetes</taxon>
        <taxon>Micrococcales</taxon>
        <taxon>Microbacteriaceae</taxon>
        <taxon>Glaciihabitans</taxon>
    </lineage>
</organism>
<feature type="transmembrane region" description="Helical" evidence="6">
    <location>
        <begin position="355"/>
        <end position="375"/>
    </location>
</feature>
<keyword evidence="2" id="KW-1003">Cell membrane</keyword>
<feature type="transmembrane region" description="Helical" evidence="6">
    <location>
        <begin position="268"/>
        <end position="288"/>
    </location>
</feature>
<dbReference type="SUPFAM" id="SSF103473">
    <property type="entry name" value="MFS general substrate transporter"/>
    <property type="match status" value="1"/>
</dbReference>
<evidence type="ECO:0000256" key="4">
    <source>
        <dbReference type="ARBA" id="ARBA00022989"/>
    </source>
</evidence>
<keyword evidence="5 6" id="KW-0472">Membrane</keyword>
<name>A0A4Q9GRX0_9MICO</name>
<evidence type="ECO:0000313" key="9">
    <source>
        <dbReference type="Proteomes" id="UP000294194"/>
    </source>
</evidence>
<feature type="transmembrane region" description="Helical" evidence="6">
    <location>
        <begin position="226"/>
        <end position="248"/>
    </location>
</feature>
<feature type="transmembrane region" description="Helical" evidence="6">
    <location>
        <begin position="171"/>
        <end position="189"/>
    </location>
</feature>
<proteinExistence type="predicted"/>
<dbReference type="Gene3D" id="1.20.1250.20">
    <property type="entry name" value="MFS general substrate transporter like domains"/>
    <property type="match status" value="1"/>
</dbReference>
<accession>A0A4Q9GRX0</accession>
<dbReference type="PROSITE" id="PS50850">
    <property type="entry name" value="MFS"/>
    <property type="match status" value="1"/>
</dbReference>
<evidence type="ECO:0000256" key="2">
    <source>
        <dbReference type="ARBA" id="ARBA00022475"/>
    </source>
</evidence>
<dbReference type="InterPro" id="IPR050189">
    <property type="entry name" value="MFS_Efflux_Transporters"/>
</dbReference>
<feature type="transmembrane region" description="Helical" evidence="6">
    <location>
        <begin position="110"/>
        <end position="131"/>
    </location>
</feature>
<dbReference type="GO" id="GO:0022857">
    <property type="term" value="F:transmembrane transporter activity"/>
    <property type="evidence" value="ECO:0007669"/>
    <property type="project" value="InterPro"/>
</dbReference>
<reference evidence="9" key="1">
    <citation type="submission" date="2019-02" db="EMBL/GenBank/DDBJ databases">
        <title>Glaciihabitans arcticus sp. nov., a psychrotolerant bacterium isolated from polar soil.</title>
        <authorList>
            <person name="Dahal R.H."/>
        </authorList>
    </citation>
    <scope>NUCLEOTIDE SEQUENCE [LARGE SCALE GENOMIC DNA]</scope>
    <source>
        <strain evidence="9">RP-3-7</strain>
    </source>
</reference>
<feature type="transmembrane region" description="Helical" evidence="6">
    <location>
        <begin position="49"/>
        <end position="72"/>
    </location>
</feature>
<feature type="transmembrane region" description="Helical" evidence="6">
    <location>
        <begin position="12"/>
        <end position="29"/>
    </location>
</feature>
<dbReference type="GO" id="GO:0005886">
    <property type="term" value="C:plasma membrane"/>
    <property type="evidence" value="ECO:0007669"/>
    <property type="project" value="UniProtKB-SubCell"/>
</dbReference>
<keyword evidence="9" id="KW-1185">Reference proteome</keyword>
<comment type="subcellular location">
    <subcellularLocation>
        <location evidence="1">Cell membrane</location>
        <topology evidence="1">Multi-pass membrane protein</topology>
    </subcellularLocation>
</comment>
<evidence type="ECO:0000256" key="3">
    <source>
        <dbReference type="ARBA" id="ARBA00022692"/>
    </source>
</evidence>
<feature type="transmembrane region" description="Helical" evidence="6">
    <location>
        <begin position="79"/>
        <end position="98"/>
    </location>
</feature>
<dbReference type="InterPro" id="IPR020846">
    <property type="entry name" value="MFS_dom"/>
</dbReference>
<dbReference type="CDD" id="cd17324">
    <property type="entry name" value="MFS_NepI_like"/>
    <property type="match status" value="1"/>
</dbReference>
<evidence type="ECO:0000256" key="6">
    <source>
        <dbReference type="SAM" id="Phobius"/>
    </source>
</evidence>
<feature type="transmembrane region" description="Helical" evidence="6">
    <location>
        <begin position="295"/>
        <end position="313"/>
    </location>
</feature>
<keyword evidence="4 6" id="KW-1133">Transmembrane helix</keyword>
<dbReference type="Proteomes" id="UP000294194">
    <property type="component" value="Unassembled WGS sequence"/>
</dbReference>
<feature type="transmembrane region" description="Helical" evidence="6">
    <location>
        <begin position="387"/>
        <end position="407"/>
    </location>
</feature>
<gene>
    <name evidence="8" type="ORF">EYE40_10190</name>
</gene>
<evidence type="ECO:0000256" key="1">
    <source>
        <dbReference type="ARBA" id="ARBA00004651"/>
    </source>
</evidence>
<dbReference type="InterPro" id="IPR036259">
    <property type="entry name" value="MFS_trans_sf"/>
</dbReference>
<dbReference type="AlphaFoldDB" id="A0A4Q9GRX0"/>
<feature type="domain" description="Major facilitator superfamily (MFS) profile" evidence="7">
    <location>
        <begin position="15"/>
        <end position="406"/>
    </location>
</feature>
<evidence type="ECO:0000259" key="7">
    <source>
        <dbReference type="PROSITE" id="PS50850"/>
    </source>
</evidence>
<dbReference type="PANTHER" id="PTHR43124">
    <property type="entry name" value="PURINE EFFLUX PUMP PBUE"/>
    <property type="match status" value="1"/>
</dbReference>